<dbReference type="InterPro" id="IPR012338">
    <property type="entry name" value="Beta-lactam/transpept-like"/>
</dbReference>
<reference evidence="2" key="1">
    <citation type="submission" date="2020-10" db="EMBL/GenBank/DDBJ databases">
        <authorList>
            <person name="Gilroy R."/>
        </authorList>
    </citation>
    <scope>NUCLEOTIDE SEQUENCE</scope>
    <source>
        <strain evidence="2">CHK33-4379</strain>
    </source>
</reference>
<dbReference type="Pfam" id="PF00144">
    <property type="entry name" value="Beta-lactamase"/>
    <property type="match status" value="1"/>
</dbReference>
<sequence>MRDYKNILKQEIDENKYTAGANILVIQDSREVLYEEYGFRDVKGGAKYSRDTIMRLYSMSKPVTAAAVMILVDRGLLDLSACLYWMMPVFAPAYICRDGKRVKSGSEITVKDLMNMTSGLPYPGDAGASMQVSEVFSELSQRLYSDNPMTTAEFSKRIGGCDLCFEPGERFMYGSSADILGALVEEISGIRFGEFLRKEIFEPLEMEDTGFWVPPEKRNRLAKIYSTDYSKFELVEAPAKATHLGINYAMDFPPAFESGGAGLVSTLDDYAKFALMLIGGGEYNGRRILSERAARYMTSPGLLPWQREDLNRSWRSLCGYSYGNLMRHCVDPGQAHMLTEYGEYGWDGWLGCYFGNFPKSRLTVLIGMQRTDSGTSFLTRKLINAVMSDFGV</sequence>
<reference evidence="2" key="2">
    <citation type="journal article" date="2021" name="PeerJ">
        <title>Extensive microbial diversity within the chicken gut microbiome revealed by metagenomics and culture.</title>
        <authorList>
            <person name="Gilroy R."/>
            <person name="Ravi A."/>
            <person name="Getino M."/>
            <person name="Pursley I."/>
            <person name="Horton D.L."/>
            <person name="Alikhan N.F."/>
            <person name="Baker D."/>
            <person name="Gharbi K."/>
            <person name="Hall N."/>
            <person name="Watson M."/>
            <person name="Adriaenssens E.M."/>
            <person name="Foster-Nyarko E."/>
            <person name="Jarju S."/>
            <person name="Secka A."/>
            <person name="Antonio M."/>
            <person name="Oren A."/>
            <person name="Chaudhuri R.R."/>
            <person name="La Ragione R."/>
            <person name="Hildebrand F."/>
            <person name="Pallen M.J."/>
        </authorList>
    </citation>
    <scope>NUCLEOTIDE SEQUENCE</scope>
    <source>
        <strain evidence="2">CHK33-4379</strain>
    </source>
</reference>
<dbReference type="InterPro" id="IPR050789">
    <property type="entry name" value="Diverse_Enzym_Activities"/>
</dbReference>
<dbReference type="InterPro" id="IPR001466">
    <property type="entry name" value="Beta-lactam-related"/>
</dbReference>
<protein>
    <submittedName>
        <fullName evidence="2">Beta-lactamase family protein</fullName>
    </submittedName>
</protein>
<evidence type="ECO:0000313" key="2">
    <source>
        <dbReference type="EMBL" id="HIT59375.1"/>
    </source>
</evidence>
<evidence type="ECO:0000259" key="1">
    <source>
        <dbReference type="Pfam" id="PF00144"/>
    </source>
</evidence>
<dbReference type="Proteomes" id="UP000824136">
    <property type="component" value="Unassembled WGS sequence"/>
</dbReference>
<comment type="caution">
    <text evidence="2">The sequence shown here is derived from an EMBL/GenBank/DDBJ whole genome shotgun (WGS) entry which is preliminary data.</text>
</comment>
<dbReference type="AlphaFoldDB" id="A0A9D1KKL4"/>
<dbReference type="EMBL" id="DVLL01000021">
    <property type="protein sequence ID" value="HIT59375.1"/>
    <property type="molecule type" value="Genomic_DNA"/>
</dbReference>
<accession>A0A9D1KKL4</accession>
<organism evidence="2 3">
    <name type="scientific">Candidatus Faeciplasma pullistercoris</name>
    <dbReference type="NCBI Taxonomy" id="2840800"/>
    <lineage>
        <taxon>Bacteria</taxon>
        <taxon>Bacillati</taxon>
        <taxon>Bacillota</taxon>
        <taxon>Clostridia</taxon>
        <taxon>Eubacteriales</taxon>
        <taxon>Oscillospiraceae</taxon>
        <taxon>Oscillospiraceae incertae sedis</taxon>
        <taxon>Candidatus Faeciplasma</taxon>
    </lineage>
</organism>
<dbReference type="PANTHER" id="PTHR43283">
    <property type="entry name" value="BETA-LACTAMASE-RELATED"/>
    <property type="match status" value="1"/>
</dbReference>
<dbReference type="SUPFAM" id="SSF56601">
    <property type="entry name" value="beta-lactamase/transpeptidase-like"/>
    <property type="match status" value="1"/>
</dbReference>
<proteinExistence type="predicted"/>
<gene>
    <name evidence="2" type="ORF">IAC39_06660</name>
</gene>
<dbReference type="PANTHER" id="PTHR43283:SF3">
    <property type="entry name" value="BETA-LACTAMASE FAMILY PROTEIN (AFU_ORTHOLOGUE AFUA_5G07500)"/>
    <property type="match status" value="1"/>
</dbReference>
<name>A0A9D1KKL4_9FIRM</name>
<feature type="domain" description="Beta-lactamase-related" evidence="1">
    <location>
        <begin position="15"/>
        <end position="376"/>
    </location>
</feature>
<dbReference type="Gene3D" id="3.40.710.10">
    <property type="entry name" value="DD-peptidase/beta-lactamase superfamily"/>
    <property type="match status" value="1"/>
</dbReference>
<evidence type="ECO:0000313" key="3">
    <source>
        <dbReference type="Proteomes" id="UP000824136"/>
    </source>
</evidence>